<protein>
    <recommendedName>
        <fullName evidence="4">Bacterial transcriptional activator domain-containing protein</fullName>
    </recommendedName>
</protein>
<feature type="compositionally biased region" description="Low complexity" evidence="3">
    <location>
        <begin position="371"/>
        <end position="382"/>
    </location>
</feature>
<sequence>MSDPLPPVRYEGYTLAEKYAWTKGGLGPGATEPAARALNALAPTFAESTESLRKTVMGAGLEWRGETANAATEALQRTAQAASVPAQASRGAGGGVERYGDSWAHTRSRIPAPIEVGENSFGGRAVDQFNSMTGDVFGVQSDYRKRLDAYRAADAEANRALIEHDRTTRETLAKLNAADAPPDGNRPGPAPTQPPPRGTPAPGAPGGPRPAPPPVGGPAPQPAPGGQNRVSPGTQSPPSAPMEPSGAPARPVPSPPTTPPTTPSTRQAPGPAAPEPTGIPPFGTEWGPRDRYGRPLPPVPPGGSGIPGQPGPARPPGPSGSTLPPGTSAPGTPTPRSPMPGSPVPGSPVPGSPFPGTPPPGAPGTPGGAPGTAQPPIQQTPGPMGPFGSPGGGAPGARPRGNPKPGRTEGDGFDLGDFAVKATPAVLLGIGGGLVAAKVAHNRKKAANEPFQLDAFEHRIQQATGEARDQGEDLSSYGNPSTHGGWASLLPDVGPRALQIGGSGSEPAWLDLTATPGCGFRGPGAHHALCSTFLSILLRAGQRPPGRVIIPEPDAVRLLGTTRPDPSPENLYVLADLEHALAALDTEIAQRLANRAATATLPLVVLMLADPPADPTKAAELAALLRTGHRLGVTALMGGDWPVGSSIDIDAQFRVTATRGNAVGHLTGAGLAHWPPARVLDVCRRIDDGNRVASHRASRAANETTTTTADPAHAQTETHATETDATSATRTQPPDTGPTRPAAGTFDHQSNTAPDTGHNGADGDSLDGADVTHATGAAAVAPSSPAEPVTSPVPVSPLPGAGDPAAASIPGELDPGSPTAADRAEAAEPATTAPAGPATVPDNSAAPPSPDTNSGLVCRLDLMDTPRLTLISPDAGTPPVNITPSGRALVRMLVKLGLVRGPQRRTAVAAALWPETNIDRPTNTFNSYRTRLRQFIQKETNGAITDLIQDHEDGTCELRPDLFQVDYWEFQDATDPRSTADAPDRARAYQNALASYKGDLAGNIHDEWITEHRANTQQEALKAAINLAYELTNNHDEPETALAVLDQAVAFDPVHEPIYQHLIRLLLKLGRRDAAIQRYKTLERELDRELGIEPLPETTRLLWQ</sequence>
<accession>A0ABP9R7F5</accession>
<keyword evidence="6" id="KW-1185">Reference proteome</keyword>
<dbReference type="PANTHER" id="PTHR35807">
    <property type="entry name" value="TRANSCRIPTIONAL REGULATOR REDD-RELATED"/>
    <property type="match status" value="1"/>
</dbReference>
<keyword evidence="1" id="KW-0805">Transcription regulation</keyword>
<feature type="compositionally biased region" description="Pro residues" evidence="3">
    <location>
        <begin position="332"/>
        <end position="363"/>
    </location>
</feature>
<proteinExistence type="predicted"/>
<gene>
    <name evidence="5" type="ORF">GCM10023321_72880</name>
</gene>
<feature type="compositionally biased region" description="Low complexity" evidence="3">
    <location>
        <begin position="319"/>
        <end position="331"/>
    </location>
</feature>
<feature type="compositionally biased region" description="Low complexity" evidence="3">
    <location>
        <begin position="769"/>
        <end position="793"/>
    </location>
</feature>
<dbReference type="Gene3D" id="1.25.40.10">
    <property type="entry name" value="Tetratricopeptide repeat domain"/>
    <property type="match status" value="1"/>
</dbReference>
<feature type="compositionally biased region" description="Basic and acidic residues" evidence="3">
    <location>
        <begin position="162"/>
        <end position="172"/>
    </location>
</feature>
<dbReference type="Gene3D" id="1.20.1260.20">
    <property type="entry name" value="PPE superfamily"/>
    <property type="match status" value="1"/>
</dbReference>
<evidence type="ECO:0000256" key="2">
    <source>
        <dbReference type="ARBA" id="ARBA00023163"/>
    </source>
</evidence>
<feature type="region of interest" description="Disordered" evidence="3">
    <location>
        <begin position="691"/>
        <end position="854"/>
    </location>
</feature>
<dbReference type="InterPro" id="IPR038332">
    <property type="entry name" value="PPE_sf"/>
</dbReference>
<dbReference type="SUPFAM" id="SSF140459">
    <property type="entry name" value="PE/PPE dimer-like"/>
    <property type="match status" value="1"/>
</dbReference>
<organism evidence="5 6">
    <name type="scientific">Pseudonocardia eucalypti</name>
    <dbReference type="NCBI Taxonomy" id="648755"/>
    <lineage>
        <taxon>Bacteria</taxon>
        <taxon>Bacillati</taxon>
        <taxon>Actinomycetota</taxon>
        <taxon>Actinomycetes</taxon>
        <taxon>Pseudonocardiales</taxon>
        <taxon>Pseudonocardiaceae</taxon>
        <taxon>Pseudonocardia</taxon>
    </lineage>
</organism>
<feature type="compositionally biased region" description="Pro residues" evidence="3">
    <location>
        <begin position="188"/>
        <end position="223"/>
    </location>
</feature>
<evidence type="ECO:0000313" key="6">
    <source>
        <dbReference type="Proteomes" id="UP001428817"/>
    </source>
</evidence>
<dbReference type="InterPro" id="IPR051677">
    <property type="entry name" value="AfsR-DnrI-RedD_regulator"/>
</dbReference>
<evidence type="ECO:0000313" key="5">
    <source>
        <dbReference type="EMBL" id="GAA5172669.1"/>
    </source>
</evidence>
<evidence type="ECO:0000256" key="1">
    <source>
        <dbReference type="ARBA" id="ARBA00023015"/>
    </source>
</evidence>
<dbReference type="InterPro" id="IPR011990">
    <property type="entry name" value="TPR-like_helical_dom_sf"/>
</dbReference>
<feature type="region of interest" description="Disordered" evidence="3">
    <location>
        <begin position="162"/>
        <end position="415"/>
    </location>
</feature>
<comment type="caution">
    <text evidence="5">The sequence shown here is derived from an EMBL/GenBank/DDBJ whole genome shotgun (WGS) entry which is preliminary data.</text>
</comment>
<evidence type="ECO:0000256" key="3">
    <source>
        <dbReference type="SAM" id="MobiDB-lite"/>
    </source>
</evidence>
<dbReference type="SUPFAM" id="SSF48452">
    <property type="entry name" value="TPR-like"/>
    <property type="match status" value="1"/>
</dbReference>
<dbReference type="PANTHER" id="PTHR35807:SF1">
    <property type="entry name" value="TRANSCRIPTIONAL REGULATOR REDD"/>
    <property type="match status" value="1"/>
</dbReference>
<dbReference type="InterPro" id="IPR005158">
    <property type="entry name" value="BTAD"/>
</dbReference>
<dbReference type="SMART" id="SM01043">
    <property type="entry name" value="BTAD"/>
    <property type="match status" value="1"/>
</dbReference>
<feature type="compositionally biased region" description="Pro residues" evidence="3">
    <location>
        <begin position="250"/>
        <end position="262"/>
    </location>
</feature>
<evidence type="ECO:0000259" key="4">
    <source>
        <dbReference type="SMART" id="SM01043"/>
    </source>
</evidence>
<dbReference type="EMBL" id="BAABJP010000051">
    <property type="protein sequence ID" value="GAA5172669.1"/>
    <property type="molecule type" value="Genomic_DNA"/>
</dbReference>
<dbReference type="Proteomes" id="UP001428817">
    <property type="component" value="Unassembled WGS sequence"/>
</dbReference>
<feature type="compositionally biased region" description="Low complexity" evidence="3">
    <location>
        <begin position="396"/>
        <end position="405"/>
    </location>
</feature>
<feature type="compositionally biased region" description="Polar residues" evidence="3">
    <location>
        <begin position="228"/>
        <end position="237"/>
    </location>
</feature>
<feature type="domain" description="Bacterial transcriptional activator" evidence="4">
    <location>
        <begin position="965"/>
        <end position="1104"/>
    </location>
</feature>
<reference evidence="6" key="1">
    <citation type="journal article" date="2019" name="Int. J. Syst. Evol. Microbiol.">
        <title>The Global Catalogue of Microorganisms (GCM) 10K type strain sequencing project: providing services to taxonomists for standard genome sequencing and annotation.</title>
        <authorList>
            <consortium name="The Broad Institute Genomics Platform"/>
            <consortium name="The Broad Institute Genome Sequencing Center for Infectious Disease"/>
            <person name="Wu L."/>
            <person name="Ma J."/>
        </authorList>
    </citation>
    <scope>NUCLEOTIDE SEQUENCE [LARGE SCALE GENOMIC DNA]</scope>
    <source>
        <strain evidence="6">JCM 18303</strain>
    </source>
</reference>
<name>A0ABP9R7F5_9PSEU</name>
<feature type="compositionally biased region" description="Low complexity" evidence="3">
    <location>
        <begin position="827"/>
        <end position="839"/>
    </location>
</feature>
<feature type="compositionally biased region" description="Pro residues" evidence="3">
    <location>
        <begin position="309"/>
        <end position="318"/>
    </location>
</feature>
<feature type="compositionally biased region" description="Low complexity" evidence="3">
    <location>
        <begin position="712"/>
        <end position="729"/>
    </location>
</feature>
<keyword evidence="2" id="KW-0804">Transcription</keyword>
<dbReference type="Pfam" id="PF03704">
    <property type="entry name" value="BTAD"/>
    <property type="match status" value="1"/>
</dbReference>